<dbReference type="PROSITE" id="PS50025">
    <property type="entry name" value="LAM_G_DOMAIN"/>
    <property type="match status" value="2"/>
</dbReference>
<dbReference type="Gene3D" id="2.60.120.200">
    <property type="match status" value="4"/>
</dbReference>
<dbReference type="Proteomes" id="UP000887581">
    <property type="component" value="Unplaced"/>
</dbReference>
<dbReference type="InterPro" id="IPR013320">
    <property type="entry name" value="ConA-like_dom_sf"/>
</dbReference>
<organism evidence="4 5">
    <name type="scientific">Setaria digitata</name>
    <dbReference type="NCBI Taxonomy" id="48799"/>
    <lineage>
        <taxon>Eukaryota</taxon>
        <taxon>Metazoa</taxon>
        <taxon>Ecdysozoa</taxon>
        <taxon>Nematoda</taxon>
        <taxon>Chromadorea</taxon>
        <taxon>Rhabditida</taxon>
        <taxon>Spirurina</taxon>
        <taxon>Spiruromorpha</taxon>
        <taxon>Filarioidea</taxon>
        <taxon>Setariidae</taxon>
        <taxon>Setaria</taxon>
    </lineage>
</organism>
<evidence type="ECO:0000259" key="3">
    <source>
        <dbReference type="PROSITE" id="PS50025"/>
    </source>
</evidence>
<feature type="compositionally biased region" description="Basic and acidic residues" evidence="2">
    <location>
        <begin position="1392"/>
        <end position="1402"/>
    </location>
</feature>
<protein>
    <submittedName>
        <fullName evidence="5">Laminin G domain-containing protein</fullName>
    </submittedName>
</protein>
<name>A0A915PVW2_9BILA</name>
<dbReference type="PANTHER" id="PTHR15036:SF94">
    <property type="entry name" value="INTESTINAL NEUREXIN-LIKE"/>
    <property type="match status" value="1"/>
</dbReference>
<feature type="domain" description="Laminin G" evidence="3">
    <location>
        <begin position="861"/>
        <end position="1078"/>
    </location>
</feature>
<evidence type="ECO:0000313" key="4">
    <source>
        <dbReference type="Proteomes" id="UP000887581"/>
    </source>
</evidence>
<dbReference type="WBParaSite" id="sdigi.contig296.g7186.t1">
    <property type="protein sequence ID" value="sdigi.contig296.g7186.t1"/>
    <property type="gene ID" value="sdigi.contig296.g7186"/>
</dbReference>
<feature type="domain" description="Laminin G" evidence="3">
    <location>
        <begin position="228"/>
        <end position="401"/>
    </location>
</feature>
<feature type="region of interest" description="Disordered" evidence="2">
    <location>
        <begin position="456"/>
        <end position="480"/>
    </location>
</feature>
<dbReference type="PANTHER" id="PTHR15036">
    <property type="entry name" value="PIKACHURIN-LIKE PROTEIN"/>
    <property type="match status" value="1"/>
</dbReference>
<proteinExistence type="predicted"/>
<evidence type="ECO:0000313" key="5">
    <source>
        <dbReference type="WBParaSite" id="sdigi.contig296.g7186.t1"/>
    </source>
</evidence>
<accession>A0A915PVW2</accession>
<evidence type="ECO:0000256" key="2">
    <source>
        <dbReference type="SAM" id="MobiDB-lite"/>
    </source>
</evidence>
<dbReference type="Pfam" id="PF02210">
    <property type="entry name" value="Laminin_G_2"/>
    <property type="match status" value="1"/>
</dbReference>
<feature type="region of interest" description="Disordered" evidence="2">
    <location>
        <begin position="1560"/>
        <end position="1600"/>
    </location>
</feature>
<feature type="region of interest" description="Disordered" evidence="2">
    <location>
        <begin position="1378"/>
        <end position="1412"/>
    </location>
</feature>
<comment type="caution">
    <text evidence="1">Lacks conserved residue(s) required for the propagation of feature annotation.</text>
</comment>
<reference evidence="5" key="1">
    <citation type="submission" date="2022-11" db="UniProtKB">
        <authorList>
            <consortium name="WormBaseParasite"/>
        </authorList>
    </citation>
    <scope>IDENTIFICATION</scope>
</reference>
<dbReference type="InterPro" id="IPR050372">
    <property type="entry name" value="Neurexin-related_CASP"/>
</dbReference>
<dbReference type="SMART" id="SM00282">
    <property type="entry name" value="LamG"/>
    <property type="match status" value="3"/>
</dbReference>
<feature type="compositionally biased region" description="Basic and acidic residues" evidence="2">
    <location>
        <begin position="456"/>
        <end position="475"/>
    </location>
</feature>
<dbReference type="CDD" id="cd00110">
    <property type="entry name" value="LamG"/>
    <property type="match status" value="2"/>
</dbReference>
<evidence type="ECO:0000256" key="1">
    <source>
        <dbReference type="PROSITE-ProRule" id="PRU00122"/>
    </source>
</evidence>
<keyword evidence="4" id="KW-1185">Reference proteome</keyword>
<dbReference type="SUPFAM" id="SSF49899">
    <property type="entry name" value="Concanavalin A-like lectins/glucanases"/>
    <property type="match status" value="4"/>
</dbReference>
<dbReference type="InterPro" id="IPR001791">
    <property type="entry name" value="Laminin_G"/>
</dbReference>
<sequence>MLNAQIEVPAQAVTLLDKKAYVNYKPIRWNYKDDGTQLILPIRFRTRSIDGRLITLSVQGTEDIILNLTAFIDNGAIVVDLSDSNGKLIRKTRKQLPGANDGAEHSMSIQLNFKNKILKVIYGEGTIDSYDFIDDIRIENHMQLAITTGASGESDGIIGCVTIVGLTIGDRFVFELEELKHSDMIRDKCDTLCTDKQCNKGTCVDLFHTTVCDCRGTYQSGKECDEVMQTLNVSWDQYISYTMDSDESQPTIISIDFKTDVKEGLIIHGTILSLGTNEPLGKLKLALIYGQLRLTIANLAEISFDNITLDNHRFNQILLVFEYSIDMVRMTFNGDTKSASLNTDDNSYHIKFGNELFFCAGDIEVGLSGCLRGIYVDYFDVINGYAKSSSKVKANAQLQSCDRNNLAEVRNSASEILPLVITDKKTFDGITAVHTDSEYEFSIDHENVVEHHDDKQMKPDGIFSKDDDDGKHTNFKESNPSKVKTATIPWNCDEILRAGNAAAGTYIIDPDGSGLLPETYAYCENGKTIITHNMPNNTLIHGKDLGDIHMIVNYKFDKMSTWFTSITNEFVAGFGGVDGTCLCQGGKCESTRFDKMSTWFTSITNEFVAGFGGVDGTCLCQGGKCEKCNCDSGGIATDYGTMSDSQVPIRNIYSLNEPFYNKGYMSLGPLVCTGSVGRSATYTMKIRKQFSPVEIGTWNGGMLNFEFRTYLESATLLSSNSGMIMIAMIERTFYLIIDNQISLALIPQLRKNNGHWHRITVDFRDGSVRFSIDDTVTTAVAKKYSFNNTQLSIGGIFLNDKLITINKTLQDECENQCELHDCQHESRCEEDFITDTKRCVCQNAIIHSGHLCQNSINYGTEVSFHDPKQAFLKAQNINVSNALMQRIIFSFRTDQRDALLIYLHDHFYNFVQVHLSDHSHLVLTLNFNRTVYRCEVLAKTGNEYNRMKWIQVMVFQWSDSIELNVNDEICQITGQRILSNDLIRKFEINSDIDDVIQPPVSPVSEQNASFNHQYNLLFIGGVPTEIHFGNLEPIYRSTISNLLGCMRGLMIGTRVIDMREEKNWSYYPMKPGAIKFGCKMGCHEIEHLCSNDGHCSVEWVATKYSENTVTCNCARTSYYGEYCDQDSGAHFAGNSIMILNTAEIFEKVIIDWNQIIEQTFSFAFSTKPLEITSKLTKTTKAQTLATIHFKQNKIMQILLCKNGSVNVAITSRDASFVYTFPYNYSDGYRHYFYSRFRINKSLKITIDSWNYNFPSYLATGLSLANAIRFSFGGPYIMDISEMKRGDKKIGKHNFTGCISNIDIDVNVARMRLKPILYLKNFEHEFAHSLTIIGDQLKLDACNAFLIPGSLPRKNFPSVLNTVAAPLWDSQFFIEPYKRPSDNDNNHNIVETDESKSSSKDPENSPLIPANNGEKRSLTIKNDFILPEPDQHFDTIHSTVSVKELQLTVPENTTIAEIINSNEPSANFRVSNASGISGMTAYFTANTEFDNDDDHDYEDLAHDPQATDDDNNVDIANDGDNVVDNNCLDDTLTNCDDAEELVPSGQNLFNFGRNLMERKSTFRRSDSTAPTNSPLYKSPTAEKRKLKAVAAPCSPSSLNIE</sequence>